<dbReference type="InterPro" id="IPR054293">
    <property type="entry name" value="DUF7029"/>
</dbReference>
<gene>
    <name evidence="6" type="ORF">MFIFM68171_10202</name>
</gene>
<protein>
    <recommendedName>
        <fullName evidence="8">Apple domain-containing protein</fullName>
    </recommendedName>
</protein>
<feature type="domain" description="DUF7223" evidence="5">
    <location>
        <begin position="686"/>
        <end position="884"/>
    </location>
</feature>
<evidence type="ECO:0000313" key="6">
    <source>
        <dbReference type="EMBL" id="GAB1319992.1"/>
    </source>
</evidence>
<evidence type="ECO:0000256" key="2">
    <source>
        <dbReference type="SAM" id="SignalP"/>
    </source>
</evidence>
<organism evidence="6 7">
    <name type="scientific">Madurella fahalii</name>
    <dbReference type="NCBI Taxonomy" id="1157608"/>
    <lineage>
        <taxon>Eukaryota</taxon>
        <taxon>Fungi</taxon>
        <taxon>Dikarya</taxon>
        <taxon>Ascomycota</taxon>
        <taxon>Pezizomycotina</taxon>
        <taxon>Sordariomycetes</taxon>
        <taxon>Sordariomycetidae</taxon>
        <taxon>Sordariales</taxon>
        <taxon>Sordariales incertae sedis</taxon>
        <taxon>Madurella</taxon>
    </lineage>
</organism>
<sequence length="1477" mass="155379">MGRPLRRLAILSLASLPSSLAVAVGPEVTCVGKAHDQATYTGPSGAVYQIECGVDYAGGDIGATQSTTFAGCIDAETGSGGDGGDNNEPQLTCVGGASDQSTYTSVSGTVFQILCGIDYAGGDIAGTDKTTFAECIDACATTPGCVDVSYAGTACYMKNKLGEAAERDWVWTAKVVEPGTGGANEDPSLSCEDNKSDGEIFEATVDSFEVTCGKDYAGGDLLGLSTASFEECIEACDARSDCLNVAYVNGGCYLKGEQKAAVDNAAVWGAVRKPKTTPTTTDNKPLDCGEGKPSDGKRYGSPSGGLYQILCGVDFGGGDLTATTTSTFEECIAACDANTECIDVSFAAPACYLKKELSGEPHQAAHVWTAEQLRAPGNVFTFPSATPMDPGSVRLNITYAYPSIALGHSIFIKDIVCEAGTLHGRFNISFPYYFAAENWPTGDDVLLITSADSCGDDPAQNAFFLAHTVSFREDSLSFEALGQLVQLADVFDDLVIDFGNITTPAASEEQDEACGTPSADTLHGLPAVPCGNSFDKALDDKLGYYSAAGGDIEAVLSLAAPAEDADVLEGRFFKSLFKAITKAVITVVKVVATVVVAVAKTVVEVVKKAAQIVVNTAIAVAKVSVALAVNAVKLIAFAVTGKYENSLTLPLALGPPSTVEVESPWGKAIKILVDEFIGSPNPEPGIELYCVNCGVRGSVKATGRINATPLSGVKEAAIGISGNMYVGMYLGVNAFAQWEKGWEKELFSKGLPGWSIPGIVTLGPKIILSAKAMVGVEAEGQILTGASLTWPGFEATLDMVHPERSSKSGWTPEIDRTFQVRGGVTATASVGLPVKLWFGIDILNGVFKKGAALVDTPALTGTAEFEINAGTDENSVGSDGCLGIAWDIALTNEVTLEIDDGPEWTLHEWASPALAEGCIGWDQPEEPELPDLPDLREDNGLLKCPQANGQVYTDDKGNQWQIKCNSDYMYYDTVQTWTNTMEECMSWCAGQGNCAGVSYGVDGPGAQVNCWARSRAGPSRNGIFHSMMLMSPFEILSVVYGTADITGYAIQNWQVGNRIEIDTNAVRQSTTQDRIPGHPKSTFMLYRFGAETRSWVGAQDRGIVTIRPGPISSAPGSSMLVPNYPRPGDVPWIRIVEVAYGLSQVRNQNAFNVLYYNSRNRAVTTLENALFGDTWVGIVKSAVIWYPRHPIKLMRADGSFNKRLIIDDGGGGGGGGYIPPTSTTTATTLATSTTPAAEPTTTSTTEIEATTEAPSTSATGTATNTETTATSTSSPAAEATAEPGYGIVTIRDTTGALQLYPANNGNLFLSAVGTAEELSLLTNGTVLAAMMLADGGETPYVVAGDSLSRLLHYFPGEVSRLGASRLRLAGWDRLPVGSRLISLVPVRADTGGAEMLVAVAGDGDYLWPVMCAIEGQLNKVFLVRDHDEASIRAALEADDAKFVLTGGQASKCGVLALVAEVEPAEVPEDQTEVVVKV</sequence>
<feature type="region of interest" description="Disordered" evidence="1">
    <location>
        <begin position="274"/>
        <end position="300"/>
    </location>
</feature>
<dbReference type="InterPro" id="IPR055647">
    <property type="entry name" value="DUF7223"/>
</dbReference>
<keyword evidence="7" id="KW-1185">Reference proteome</keyword>
<dbReference type="PANTHER" id="PTHR33946">
    <property type="match status" value="1"/>
</dbReference>
<dbReference type="EMBL" id="BAAFSV010000006">
    <property type="protein sequence ID" value="GAB1319992.1"/>
    <property type="molecule type" value="Genomic_DNA"/>
</dbReference>
<feature type="domain" description="Apple" evidence="3">
    <location>
        <begin position="313"/>
        <end position="354"/>
    </location>
</feature>
<dbReference type="InterPro" id="IPR003609">
    <property type="entry name" value="Pan_app"/>
</dbReference>
<evidence type="ECO:0000256" key="1">
    <source>
        <dbReference type="SAM" id="MobiDB-lite"/>
    </source>
</evidence>
<dbReference type="Pfam" id="PF23865">
    <property type="entry name" value="DUF7223"/>
    <property type="match status" value="1"/>
</dbReference>
<evidence type="ECO:0000313" key="7">
    <source>
        <dbReference type="Proteomes" id="UP001628179"/>
    </source>
</evidence>
<proteinExistence type="predicted"/>
<dbReference type="RefSeq" id="XP_070921722.1">
    <property type="nucleotide sequence ID" value="XM_071065621.1"/>
</dbReference>
<feature type="domain" description="Apple" evidence="3">
    <location>
        <begin position="215"/>
        <end position="254"/>
    </location>
</feature>
<accession>A0ABQ0GQI6</accession>
<comment type="caution">
    <text evidence="6">The sequence shown here is derived from an EMBL/GenBank/DDBJ whole genome shotgun (WGS) entry which is preliminary data.</text>
</comment>
<evidence type="ECO:0000259" key="3">
    <source>
        <dbReference type="Pfam" id="PF14295"/>
    </source>
</evidence>
<feature type="region of interest" description="Disordered" evidence="1">
    <location>
        <begin position="1222"/>
        <end position="1280"/>
    </location>
</feature>
<feature type="domain" description="Apple" evidence="3">
    <location>
        <begin position="972"/>
        <end position="1011"/>
    </location>
</feature>
<dbReference type="PANTHER" id="PTHR33946:SF4">
    <property type="entry name" value="COAGULATION FACTOR XI"/>
    <property type="match status" value="1"/>
</dbReference>
<feature type="domain" description="DUF7029" evidence="4">
    <location>
        <begin position="398"/>
        <end position="493"/>
    </location>
</feature>
<dbReference type="Gene3D" id="3.50.4.10">
    <property type="entry name" value="Hepatocyte Growth Factor"/>
    <property type="match status" value="3"/>
</dbReference>
<evidence type="ECO:0000259" key="4">
    <source>
        <dbReference type="Pfam" id="PF22974"/>
    </source>
</evidence>
<name>A0ABQ0GQI6_9PEZI</name>
<feature type="chain" id="PRO_5046848764" description="Apple domain-containing protein" evidence="2">
    <location>
        <begin position="22"/>
        <end position="1477"/>
    </location>
</feature>
<evidence type="ECO:0008006" key="8">
    <source>
        <dbReference type="Google" id="ProtNLM"/>
    </source>
</evidence>
<dbReference type="Pfam" id="PF14295">
    <property type="entry name" value="PAN_4"/>
    <property type="match status" value="4"/>
</dbReference>
<dbReference type="Pfam" id="PF22974">
    <property type="entry name" value="DUF7029"/>
    <property type="match status" value="1"/>
</dbReference>
<feature type="compositionally biased region" description="Basic and acidic residues" evidence="1">
    <location>
        <begin position="284"/>
        <end position="298"/>
    </location>
</feature>
<feature type="domain" description="Apple" evidence="3">
    <location>
        <begin position="117"/>
        <end position="157"/>
    </location>
</feature>
<reference evidence="6 7" key="1">
    <citation type="submission" date="2024-09" db="EMBL/GenBank/DDBJ databases">
        <title>Itraconazole resistance in Madurella fahalii resulting from another homologue of gene encoding cytochrome P450 14-alpha sterol demethylase (CYP51).</title>
        <authorList>
            <person name="Yoshioka I."/>
            <person name="Fahal A.H."/>
            <person name="Kaneko S."/>
            <person name="Yaguchi T."/>
        </authorList>
    </citation>
    <scope>NUCLEOTIDE SEQUENCE [LARGE SCALE GENOMIC DNA]</scope>
    <source>
        <strain evidence="6 7">IFM 68171</strain>
    </source>
</reference>
<dbReference type="GeneID" id="98180944"/>
<dbReference type="Proteomes" id="UP001628179">
    <property type="component" value="Unassembled WGS sequence"/>
</dbReference>
<keyword evidence="2" id="KW-0732">Signal</keyword>
<feature type="signal peptide" evidence="2">
    <location>
        <begin position="1"/>
        <end position="21"/>
    </location>
</feature>
<evidence type="ECO:0000259" key="5">
    <source>
        <dbReference type="Pfam" id="PF23865"/>
    </source>
</evidence>